<comment type="caution">
    <text evidence="1">The sequence shown here is derived from an EMBL/GenBank/DDBJ whole genome shotgun (WGS) entry which is preliminary data.</text>
</comment>
<protein>
    <recommendedName>
        <fullName evidence="2">Sugar-transfer associated ATP-grasp</fullName>
    </recommendedName>
</protein>
<accession>A0A831QSC0</accession>
<dbReference type="AlphaFoldDB" id="A0A831QSC0"/>
<dbReference type="EMBL" id="DRGL01000047">
    <property type="protein sequence ID" value="HEA21787.1"/>
    <property type="molecule type" value="Genomic_DNA"/>
</dbReference>
<evidence type="ECO:0008006" key="2">
    <source>
        <dbReference type="Google" id="ProtNLM"/>
    </source>
</evidence>
<gene>
    <name evidence="1" type="ORF">ENH87_12835</name>
</gene>
<name>A0A831QSC0_9FLAO</name>
<evidence type="ECO:0000313" key="1">
    <source>
        <dbReference type="EMBL" id="HEA21787.1"/>
    </source>
</evidence>
<sequence>MPYFKEACDLVLRATTYIRDALIVWDVSITLSEPSIIEGNINAGLFWSDVAFGGLLKNPHMKKLLGA</sequence>
<dbReference type="Proteomes" id="UP000886191">
    <property type="component" value="Unassembled WGS sequence"/>
</dbReference>
<proteinExistence type="predicted"/>
<organism evidence="1">
    <name type="scientific">Pricia antarctica</name>
    <dbReference type="NCBI Taxonomy" id="641691"/>
    <lineage>
        <taxon>Bacteria</taxon>
        <taxon>Pseudomonadati</taxon>
        <taxon>Bacteroidota</taxon>
        <taxon>Flavobacteriia</taxon>
        <taxon>Flavobacteriales</taxon>
        <taxon>Flavobacteriaceae</taxon>
        <taxon>Pricia</taxon>
    </lineage>
</organism>
<reference evidence="1" key="1">
    <citation type="journal article" date="2020" name="mSystems">
        <title>Genome- and Community-Level Interaction Insights into Carbon Utilization and Element Cycling Functions of Hydrothermarchaeota in Hydrothermal Sediment.</title>
        <authorList>
            <person name="Zhou Z."/>
            <person name="Liu Y."/>
            <person name="Xu W."/>
            <person name="Pan J."/>
            <person name="Luo Z.H."/>
            <person name="Li M."/>
        </authorList>
    </citation>
    <scope>NUCLEOTIDE SEQUENCE [LARGE SCALE GENOMIC DNA]</scope>
    <source>
        <strain evidence="1">HyVt-345</strain>
    </source>
</reference>